<dbReference type="RefSeq" id="WP_195969250.1">
    <property type="nucleotide sequence ID" value="NZ_SZYE01000077.1"/>
</dbReference>
<dbReference type="AlphaFoldDB" id="A0A7Z8NP95"/>
<reference evidence="1 2" key="1">
    <citation type="submission" date="2019-05" db="EMBL/GenBank/DDBJ databases">
        <title>Genome sequence of Cellulomonas hominis strain CS1.</title>
        <authorList>
            <person name="Belmont J."/>
            <person name="Maclea K.S."/>
        </authorList>
    </citation>
    <scope>NUCLEOTIDE SEQUENCE [LARGE SCALE GENOMIC DNA]</scope>
    <source>
        <strain evidence="1 2">CS1</strain>
    </source>
</reference>
<feature type="non-terminal residue" evidence="1">
    <location>
        <position position="1"/>
    </location>
</feature>
<dbReference type="EMBL" id="SZYE01000077">
    <property type="protein sequence ID" value="TKR23525.1"/>
    <property type="molecule type" value="Genomic_DNA"/>
</dbReference>
<protein>
    <submittedName>
        <fullName evidence="1">Uncharacterized protein</fullName>
    </submittedName>
</protein>
<name>A0A7Z8NP95_9CELL</name>
<organism evidence="1 2">
    <name type="scientific">Cellulomonas hominis</name>
    <dbReference type="NCBI Taxonomy" id="156981"/>
    <lineage>
        <taxon>Bacteria</taxon>
        <taxon>Bacillati</taxon>
        <taxon>Actinomycetota</taxon>
        <taxon>Actinomycetes</taxon>
        <taxon>Micrococcales</taxon>
        <taxon>Cellulomonadaceae</taxon>
        <taxon>Cellulomonas</taxon>
    </lineage>
</organism>
<evidence type="ECO:0000313" key="2">
    <source>
        <dbReference type="Proteomes" id="UP000308121"/>
    </source>
</evidence>
<comment type="caution">
    <text evidence="1">The sequence shown here is derived from an EMBL/GenBank/DDBJ whole genome shotgun (WGS) entry which is preliminary data.</text>
</comment>
<proteinExistence type="predicted"/>
<sequence length="65" mass="6472">AAPRRAGLAPAGLAGAVRAAAPVPLAAVLVAPRMPTDVRHNSKIDRTRLAAWASRVLSGGPVGAP</sequence>
<evidence type="ECO:0000313" key="1">
    <source>
        <dbReference type="EMBL" id="TKR23525.1"/>
    </source>
</evidence>
<gene>
    <name evidence="1" type="ORF">FA014_10695</name>
</gene>
<dbReference type="Proteomes" id="UP000308121">
    <property type="component" value="Unassembled WGS sequence"/>
</dbReference>
<accession>A0A7Z8NP95</accession>